<proteinExistence type="predicted"/>
<accession>A0A060ID19</accession>
<dbReference type="CDD" id="cd03801">
    <property type="entry name" value="GT4_PimA-like"/>
    <property type="match status" value="1"/>
</dbReference>
<dbReference type="EMBL" id="CP006991">
    <property type="protein sequence ID" value="AIC31607.1"/>
    <property type="molecule type" value="Genomic_DNA"/>
</dbReference>
<dbReference type="InterPro" id="IPR055259">
    <property type="entry name" value="YkvP/CgeB_Glyco_trans-like"/>
</dbReference>
<dbReference type="SUPFAM" id="SSF53756">
    <property type="entry name" value="UDP-Glycosyltransferase/glycogen phosphorylase"/>
    <property type="match status" value="1"/>
</dbReference>
<name>A0A060ID19_RHIET</name>
<evidence type="ECO:0000313" key="2">
    <source>
        <dbReference type="EMBL" id="AIC31607.1"/>
    </source>
</evidence>
<feature type="domain" description="Spore protein YkvP/CgeB glycosyl transferase-like" evidence="1">
    <location>
        <begin position="204"/>
        <end position="354"/>
    </location>
</feature>
<geneLocation type="plasmid" evidence="2 3">
    <name>pRetIE4771e</name>
</geneLocation>
<sequence length="376" mass="42266">MKFVFYTHSLVSDWNHGNAHFLRGVMRDLQRRGHETLALEPEDAWSRTNLVRDQGPAAVEKFHAAFPQHRSQIYARDFDHEAALADADVVIVHEWTDPQLVERLGCIRRNGAAFTLLFHDTHHRAVSAEGDIAALILEDYDGVLAFGQTLRERYLRAGWGKSVFVWHEAADEVLFRPMPEIERIGDLIWIGNWGDDERSAEIAEFLIRPAMELGLKTTVRGVRYPDHALDALRAAGIAYGGWIANADVPVAFARHKVTVHIPRRPYVEHLPGIPTIRIFEALACGIPLISAPWDDAEHLFAPGTDYLVVHDGAEMKKSLRELLCDADRAASLTAAGLETIKARHTCRHRVDELFTILAHCGSKRVAQDLHSREAAE</sequence>
<dbReference type="KEGG" id="rei:IE4771_PE00383"/>
<evidence type="ECO:0000313" key="3">
    <source>
        <dbReference type="Proteomes" id="UP000027180"/>
    </source>
</evidence>
<dbReference type="AlphaFoldDB" id="A0A060ID19"/>
<keyword evidence="2" id="KW-0614">Plasmid</keyword>
<dbReference type="Gene3D" id="3.40.50.2000">
    <property type="entry name" value="Glycogen Phosphorylase B"/>
    <property type="match status" value="2"/>
</dbReference>
<organism evidence="2 3">
    <name type="scientific">Rhizobium etli bv. mimosae str. IE4771</name>
    <dbReference type="NCBI Taxonomy" id="1432050"/>
    <lineage>
        <taxon>Bacteria</taxon>
        <taxon>Pseudomonadati</taxon>
        <taxon>Pseudomonadota</taxon>
        <taxon>Alphaproteobacteria</taxon>
        <taxon>Hyphomicrobiales</taxon>
        <taxon>Rhizobiaceae</taxon>
        <taxon>Rhizobium/Agrobacterium group</taxon>
        <taxon>Rhizobium</taxon>
    </lineage>
</organism>
<reference evidence="2 3" key="1">
    <citation type="submission" date="2013-12" db="EMBL/GenBank/DDBJ databases">
        <title>Complete genome sequence of Rhizobium etli bv. mimosae IE4771.</title>
        <authorList>
            <person name="Bustos P."/>
            <person name="Santamaria R.I."/>
            <person name="Lozano L."/>
            <person name="Ormeno-Orrillo E."/>
            <person name="Rogel M.A."/>
            <person name="Romero D."/>
            <person name="Cevallos M.A."/>
            <person name="Martinez-Romero E."/>
            <person name="Gonzalez V."/>
        </authorList>
    </citation>
    <scope>NUCLEOTIDE SEQUENCE [LARGE SCALE GENOMIC DNA]</scope>
    <source>
        <strain evidence="2 3">IE4771</strain>
        <plasmid evidence="3">Plasmid pRetIE4771e</plasmid>
    </source>
</reference>
<protein>
    <submittedName>
        <fullName evidence="2">Glycosyltransferase domain-containing protein</fullName>
    </submittedName>
</protein>
<dbReference type="Pfam" id="PF13524">
    <property type="entry name" value="Glyco_trans_1_2"/>
    <property type="match status" value="1"/>
</dbReference>
<gene>
    <name evidence="2" type="ORF">IE4771_PE00383</name>
</gene>
<dbReference type="Proteomes" id="UP000027180">
    <property type="component" value="Plasmid pRetIE4771e"/>
</dbReference>
<dbReference type="RefSeq" id="WP_040112869.1">
    <property type="nucleotide sequence ID" value="NZ_CP006991.1"/>
</dbReference>
<dbReference type="HOGENOM" id="CLU_719499_0_0_5"/>
<dbReference type="OrthoDB" id="9813806at2"/>
<evidence type="ECO:0000259" key="1">
    <source>
        <dbReference type="Pfam" id="PF13524"/>
    </source>
</evidence>